<dbReference type="RefSeq" id="XP_007706445.1">
    <property type="nucleotide sequence ID" value="XM_007708255.1"/>
</dbReference>
<dbReference type="HOGENOM" id="CLU_2670715_0_0_1"/>
<evidence type="ECO:0000313" key="2">
    <source>
        <dbReference type="Proteomes" id="UP000053841"/>
    </source>
</evidence>
<protein>
    <submittedName>
        <fullName evidence="1">Uncharacterized protein</fullName>
    </submittedName>
</protein>
<reference evidence="1 2" key="1">
    <citation type="journal article" date="2013" name="PLoS Genet.">
        <title>Comparative genome structure, secondary metabolite, and effector coding capacity across Cochliobolus pathogens.</title>
        <authorList>
            <person name="Condon B.J."/>
            <person name="Leng Y."/>
            <person name="Wu D."/>
            <person name="Bushley K.E."/>
            <person name="Ohm R.A."/>
            <person name="Otillar R."/>
            <person name="Martin J."/>
            <person name="Schackwitz W."/>
            <person name="Grimwood J."/>
            <person name="MohdZainudin N."/>
            <person name="Xue C."/>
            <person name="Wang R."/>
            <person name="Manning V.A."/>
            <person name="Dhillon B."/>
            <person name="Tu Z.J."/>
            <person name="Steffenson B.J."/>
            <person name="Salamov A."/>
            <person name="Sun H."/>
            <person name="Lowry S."/>
            <person name="LaButti K."/>
            <person name="Han J."/>
            <person name="Copeland A."/>
            <person name="Lindquist E."/>
            <person name="Barry K."/>
            <person name="Schmutz J."/>
            <person name="Baker S.E."/>
            <person name="Ciuffetti L.M."/>
            <person name="Grigoriev I.V."/>
            <person name="Zhong S."/>
            <person name="Turgeon B.G."/>
        </authorList>
    </citation>
    <scope>NUCLEOTIDE SEQUENCE [LARGE SCALE GENOMIC DNA]</scope>
    <source>
        <strain evidence="1 2">26-R-13</strain>
    </source>
</reference>
<gene>
    <name evidence="1" type="ORF">COCCADRAFT_80666</name>
</gene>
<organism evidence="1 2">
    <name type="scientific">Cochliobolus carbonum (strain 26-R-13)</name>
    <name type="common">Maize leaf spot fungus</name>
    <name type="synonym">Bipolaris zeicola</name>
    <dbReference type="NCBI Taxonomy" id="930089"/>
    <lineage>
        <taxon>Eukaryota</taxon>
        <taxon>Fungi</taxon>
        <taxon>Dikarya</taxon>
        <taxon>Ascomycota</taxon>
        <taxon>Pezizomycotina</taxon>
        <taxon>Dothideomycetes</taxon>
        <taxon>Pleosporomycetidae</taxon>
        <taxon>Pleosporales</taxon>
        <taxon>Pleosporineae</taxon>
        <taxon>Pleosporaceae</taxon>
        <taxon>Bipolaris</taxon>
    </lineage>
</organism>
<dbReference type="AlphaFoldDB" id="W6Z6T6"/>
<dbReference type="Proteomes" id="UP000053841">
    <property type="component" value="Unassembled WGS sequence"/>
</dbReference>
<dbReference type="EMBL" id="KI964537">
    <property type="protein sequence ID" value="EUC39396.1"/>
    <property type="molecule type" value="Genomic_DNA"/>
</dbReference>
<sequence>MRKAWTSSDPHSFGEHDKYLTWCSIPRTIPVALHLHAGSAAEVRSVNSKGSVHGIELKKTFLDVKPRCNSPCTGA</sequence>
<proteinExistence type="predicted"/>
<evidence type="ECO:0000313" key="1">
    <source>
        <dbReference type="EMBL" id="EUC39396.1"/>
    </source>
</evidence>
<dbReference type="KEGG" id="bze:COCCADRAFT_80666"/>
<dbReference type="GeneID" id="19151026"/>
<name>W6Z6T6_COCC2</name>
<keyword evidence="2" id="KW-1185">Reference proteome</keyword>
<accession>W6Z6T6</accession>